<comment type="similarity">
    <text evidence="6">Belongs to the RnfG family.</text>
</comment>
<keyword evidence="6" id="KW-0812">Transmembrane</keyword>
<evidence type="ECO:0000256" key="2">
    <source>
        <dbReference type="ARBA" id="ARBA00022553"/>
    </source>
</evidence>
<dbReference type="InterPro" id="IPR007329">
    <property type="entry name" value="FMN-bd"/>
</dbReference>
<dbReference type="PANTHER" id="PTHR36118">
    <property type="entry name" value="ION-TRANSLOCATING OXIDOREDUCTASE COMPLEX SUBUNIT G"/>
    <property type="match status" value="1"/>
</dbReference>
<dbReference type="GO" id="GO:0010181">
    <property type="term" value="F:FMN binding"/>
    <property type="evidence" value="ECO:0007669"/>
    <property type="project" value="InterPro"/>
</dbReference>
<keyword evidence="5 6" id="KW-0249">Electron transport</keyword>
<evidence type="ECO:0000313" key="8">
    <source>
        <dbReference type="EMBL" id="BBJ00244.1"/>
    </source>
</evidence>
<dbReference type="PIRSF" id="PIRSF006091">
    <property type="entry name" value="E_trnsport_RnfG"/>
    <property type="match status" value="1"/>
</dbReference>
<dbReference type="Proteomes" id="UP001319121">
    <property type="component" value="Chromosome"/>
</dbReference>
<keyword evidence="4 6" id="KW-0288">FMN</keyword>
<evidence type="ECO:0000256" key="3">
    <source>
        <dbReference type="ARBA" id="ARBA00022630"/>
    </source>
</evidence>
<dbReference type="Pfam" id="PF04205">
    <property type="entry name" value="FMN_bind"/>
    <property type="match status" value="1"/>
</dbReference>
<comment type="function">
    <text evidence="6">Part of a membrane-bound complex that couples electron transfer with translocation of ions across the membrane.</text>
</comment>
<dbReference type="AlphaFoldDB" id="A0AAN1T045"/>
<evidence type="ECO:0000259" key="7">
    <source>
        <dbReference type="SMART" id="SM00900"/>
    </source>
</evidence>
<feature type="domain" description="FMN-binding" evidence="7">
    <location>
        <begin position="105"/>
        <end position="197"/>
    </location>
</feature>
<gene>
    <name evidence="6" type="primary">rnfG</name>
    <name evidence="8" type="ORF">FGKAn22_19360</name>
</gene>
<keyword evidence="6" id="KW-0472">Membrane</keyword>
<feature type="modified residue" description="FMN phosphoryl threonine" evidence="6">
    <location>
        <position position="180"/>
    </location>
</feature>
<dbReference type="NCBIfam" id="NF002519">
    <property type="entry name" value="PRK01908.1"/>
    <property type="match status" value="1"/>
</dbReference>
<dbReference type="GO" id="GO:0009055">
    <property type="term" value="F:electron transfer activity"/>
    <property type="evidence" value="ECO:0007669"/>
    <property type="project" value="InterPro"/>
</dbReference>
<evidence type="ECO:0000256" key="6">
    <source>
        <dbReference type="HAMAP-Rule" id="MF_00479"/>
    </source>
</evidence>
<dbReference type="EMBL" id="AP019536">
    <property type="protein sequence ID" value="BBJ00244.1"/>
    <property type="molecule type" value="Genomic_DNA"/>
</dbReference>
<dbReference type="PANTHER" id="PTHR36118:SF1">
    <property type="entry name" value="ION-TRANSLOCATING OXIDOREDUCTASE COMPLEX SUBUNIT G"/>
    <property type="match status" value="1"/>
</dbReference>
<keyword evidence="2 6" id="KW-0597">Phosphoprotein</keyword>
<dbReference type="EC" id="7.-.-.-" evidence="6"/>
<comment type="subunit">
    <text evidence="6">The complex is composed of six subunits: RnfA, RnfB, RnfC, RnfD, RnfE and RnfG.</text>
</comment>
<comment type="subcellular location">
    <subcellularLocation>
        <location evidence="6">Cell inner membrane</location>
        <topology evidence="6">Single-pass membrane protein</topology>
    </subcellularLocation>
</comment>
<reference evidence="8 9" key="1">
    <citation type="submission" date="2019-03" db="EMBL/GenBank/DDBJ databases">
        <title>Complete genome sequence of Ferrigenium kumadai strain An22, a microaerophilic iron-oxidizing bacterium isolated from a paddy field soil.</title>
        <authorList>
            <person name="Watanabe T."/>
            <person name="Asakawa S."/>
        </authorList>
    </citation>
    <scope>NUCLEOTIDE SEQUENCE [LARGE SCALE GENOMIC DNA]</scope>
    <source>
        <strain evidence="8 9">An22</strain>
    </source>
</reference>
<protein>
    <recommendedName>
        <fullName evidence="6">Ion-translocating oxidoreductase complex subunit G</fullName>
        <ecNumber evidence="6">7.-.-.-</ecNumber>
    </recommendedName>
    <alternativeName>
        <fullName evidence="6">Rnf electron transport complex subunit G</fullName>
    </alternativeName>
</protein>
<comment type="cofactor">
    <cofactor evidence="6">
        <name>FMN</name>
        <dbReference type="ChEBI" id="CHEBI:58210"/>
    </cofactor>
</comment>
<dbReference type="NCBIfam" id="TIGR01947">
    <property type="entry name" value="rnfG"/>
    <property type="match status" value="1"/>
</dbReference>
<sequence>MRRTMAKASVHAAANLLFFATLATVVLASTYFLTRDSIAKSVEDEKLKLIAQVVPQELFDNAIVQDTVQVPASELLGTSDTTAAYVARLGSEASAVVLQPIAPDGYSGKIFLIVAIRSNGELSGVRVVSHRETPGLGDYIELPKSPWIKGFDGQSHEKRKEAAWKVKKDGGQFDYVAGATITPRAIVKAVHKSLLYFEQNRDQLLAANPQPAAAKEARK</sequence>
<keyword evidence="6" id="KW-1003">Cell membrane</keyword>
<dbReference type="InterPro" id="IPR010209">
    <property type="entry name" value="Ion_transpt_RnfG/RsxG"/>
</dbReference>
<evidence type="ECO:0000256" key="4">
    <source>
        <dbReference type="ARBA" id="ARBA00022643"/>
    </source>
</evidence>
<keyword evidence="9" id="KW-1185">Reference proteome</keyword>
<keyword evidence="6" id="KW-1278">Translocase</keyword>
<organism evidence="8 9">
    <name type="scientific">Ferrigenium kumadai</name>
    <dbReference type="NCBI Taxonomy" id="1682490"/>
    <lineage>
        <taxon>Bacteria</taxon>
        <taxon>Pseudomonadati</taxon>
        <taxon>Pseudomonadota</taxon>
        <taxon>Betaproteobacteria</taxon>
        <taxon>Nitrosomonadales</taxon>
        <taxon>Gallionellaceae</taxon>
        <taxon>Ferrigenium</taxon>
    </lineage>
</organism>
<evidence type="ECO:0000256" key="5">
    <source>
        <dbReference type="ARBA" id="ARBA00022982"/>
    </source>
</evidence>
<dbReference type="SMART" id="SM00900">
    <property type="entry name" value="FMN_bind"/>
    <property type="match status" value="1"/>
</dbReference>
<dbReference type="RefSeq" id="WP_212785492.1">
    <property type="nucleotide sequence ID" value="NZ_AP019536.1"/>
</dbReference>
<dbReference type="KEGG" id="fku:FGKAn22_19360"/>
<evidence type="ECO:0000313" key="9">
    <source>
        <dbReference type="Proteomes" id="UP001319121"/>
    </source>
</evidence>
<accession>A0AAN1T045</accession>
<keyword evidence="6" id="KW-0997">Cell inner membrane</keyword>
<dbReference type="GO" id="GO:0022900">
    <property type="term" value="P:electron transport chain"/>
    <property type="evidence" value="ECO:0007669"/>
    <property type="project" value="UniProtKB-UniRule"/>
</dbReference>
<proteinExistence type="inferred from homology"/>
<keyword evidence="3 6" id="KW-0285">Flavoprotein</keyword>
<keyword evidence="6" id="KW-1133">Transmembrane helix</keyword>
<dbReference type="HAMAP" id="MF_00479">
    <property type="entry name" value="RsxG_RnfG"/>
    <property type="match status" value="1"/>
</dbReference>
<dbReference type="GO" id="GO:0005886">
    <property type="term" value="C:plasma membrane"/>
    <property type="evidence" value="ECO:0007669"/>
    <property type="project" value="UniProtKB-SubCell"/>
</dbReference>
<keyword evidence="1 6" id="KW-0813">Transport</keyword>
<evidence type="ECO:0000256" key="1">
    <source>
        <dbReference type="ARBA" id="ARBA00022448"/>
    </source>
</evidence>
<name>A0AAN1T045_9PROT</name>